<feature type="domain" description="VanZ-like" evidence="2">
    <location>
        <begin position="9"/>
        <end position="92"/>
    </location>
</feature>
<sequence>MNQWDLLSFDKFAHFSQFCILVFLMIVGFHKQHTFTSLRFYPFRISMGIGIGYSIILEIVQLLANTGRSFDAADAMANILGCFGGLLIFYLIYKI</sequence>
<gene>
    <name evidence="3" type="ORF">M23134_04186</name>
</gene>
<organism evidence="3 4">
    <name type="scientific">Microscilla marina ATCC 23134</name>
    <dbReference type="NCBI Taxonomy" id="313606"/>
    <lineage>
        <taxon>Bacteria</taxon>
        <taxon>Pseudomonadati</taxon>
        <taxon>Bacteroidota</taxon>
        <taxon>Cytophagia</taxon>
        <taxon>Cytophagales</taxon>
        <taxon>Microscillaceae</taxon>
        <taxon>Microscilla</taxon>
    </lineage>
</organism>
<dbReference type="eggNOG" id="COG5652">
    <property type="taxonomic scope" value="Bacteria"/>
</dbReference>
<dbReference type="Proteomes" id="UP000004095">
    <property type="component" value="Unassembled WGS sequence"/>
</dbReference>
<dbReference type="EMBL" id="AAWS01000003">
    <property type="protein sequence ID" value="EAY31353.1"/>
    <property type="molecule type" value="Genomic_DNA"/>
</dbReference>
<accession>A1ZE45</accession>
<keyword evidence="1" id="KW-1133">Transmembrane helix</keyword>
<feature type="transmembrane region" description="Helical" evidence="1">
    <location>
        <begin position="41"/>
        <end position="63"/>
    </location>
</feature>
<evidence type="ECO:0000313" key="4">
    <source>
        <dbReference type="Proteomes" id="UP000004095"/>
    </source>
</evidence>
<feature type="transmembrane region" description="Helical" evidence="1">
    <location>
        <begin position="75"/>
        <end position="93"/>
    </location>
</feature>
<evidence type="ECO:0000313" key="3">
    <source>
        <dbReference type="EMBL" id="EAY31353.1"/>
    </source>
</evidence>
<dbReference type="AlphaFoldDB" id="A1ZE45"/>
<dbReference type="InterPro" id="IPR006976">
    <property type="entry name" value="VanZ-like"/>
</dbReference>
<keyword evidence="4" id="KW-1185">Reference proteome</keyword>
<dbReference type="NCBIfam" id="NF037970">
    <property type="entry name" value="vanZ_1"/>
    <property type="match status" value="1"/>
</dbReference>
<feature type="transmembrane region" description="Helical" evidence="1">
    <location>
        <begin position="12"/>
        <end position="29"/>
    </location>
</feature>
<keyword evidence="1" id="KW-0472">Membrane</keyword>
<evidence type="ECO:0000259" key="2">
    <source>
        <dbReference type="Pfam" id="PF04892"/>
    </source>
</evidence>
<comment type="caution">
    <text evidence="3">The sequence shown here is derived from an EMBL/GenBank/DDBJ whole genome shotgun (WGS) entry which is preliminary data.</text>
</comment>
<protein>
    <recommendedName>
        <fullName evidence="2">VanZ-like domain-containing protein</fullName>
    </recommendedName>
</protein>
<proteinExistence type="predicted"/>
<evidence type="ECO:0000256" key="1">
    <source>
        <dbReference type="SAM" id="Phobius"/>
    </source>
</evidence>
<dbReference type="Pfam" id="PF04892">
    <property type="entry name" value="VanZ"/>
    <property type="match status" value="1"/>
</dbReference>
<keyword evidence="1" id="KW-0812">Transmembrane</keyword>
<reference evidence="3 4" key="1">
    <citation type="submission" date="2007-01" db="EMBL/GenBank/DDBJ databases">
        <authorList>
            <person name="Haygood M."/>
            <person name="Podell S."/>
            <person name="Anderson C."/>
            <person name="Hopkinson B."/>
            <person name="Roe K."/>
            <person name="Barbeau K."/>
            <person name="Gaasterland T."/>
            <person name="Ferriera S."/>
            <person name="Johnson J."/>
            <person name="Kravitz S."/>
            <person name="Beeson K."/>
            <person name="Sutton G."/>
            <person name="Rogers Y.-H."/>
            <person name="Friedman R."/>
            <person name="Frazier M."/>
            <person name="Venter J.C."/>
        </authorList>
    </citation>
    <scope>NUCLEOTIDE SEQUENCE [LARGE SCALE GENOMIC DNA]</scope>
    <source>
        <strain evidence="3 4">ATCC 23134</strain>
    </source>
</reference>
<name>A1ZE45_MICM2</name>